<evidence type="ECO:0000313" key="3">
    <source>
        <dbReference type="Proteomes" id="UP001595886"/>
    </source>
</evidence>
<keyword evidence="1" id="KW-0732">Signal</keyword>
<gene>
    <name evidence="2" type="ORF">ACFO6Q_08655</name>
</gene>
<organism evidence="2 3">
    <name type="scientific">Dokdonella ginsengisoli</name>
    <dbReference type="NCBI Taxonomy" id="363846"/>
    <lineage>
        <taxon>Bacteria</taxon>
        <taxon>Pseudomonadati</taxon>
        <taxon>Pseudomonadota</taxon>
        <taxon>Gammaproteobacteria</taxon>
        <taxon>Lysobacterales</taxon>
        <taxon>Rhodanobacteraceae</taxon>
        <taxon>Dokdonella</taxon>
    </lineage>
</organism>
<sequence length="354" mass="39244">MRRTAPVLGMVLALLCPLAADAAAATSTPAARQAIDASTSAALQGDARRTLEAVGSVPADQYAGVDADYRACLFGRFQRSGPPYLAGAVEEPFARELLTVYQDYWWQALSAPASRDALDAALLQRLRGLIGAPAEEDWDAIENRLVARLRERGYHAQLGRTPPLRELMIWRKQTSRLYRVTLPDSEFQVDVELLDDFVSRGWSYYARCGRGSAGGWAADDRIYAVVPWFDGKLDSDRFRASLLGHETQHFSDLKRFPALKPWELEYRAKFTETWMARSTLAELLARFAASQSDDEDSPHTYANKRVLAALRAQLEARGVHAQRADLSDAPADAVRAAAHDVLLADSRRRLDAAP</sequence>
<dbReference type="RefSeq" id="WP_380020242.1">
    <property type="nucleotide sequence ID" value="NZ_JBHSHD010000007.1"/>
</dbReference>
<name>A0ABV9QUE9_9GAMM</name>
<reference evidence="3" key="1">
    <citation type="journal article" date="2019" name="Int. J. Syst. Evol. Microbiol.">
        <title>The Global Catalogue of Microorganisms (GCM) 10K type strain sequencing project: providing services to taxonomists for standard genome sequencing and annotation.</title>
        <authorList>
            <consortium name="The Broad Institute Genomics Platform"/>
            <consortium name="The Broad Institute Genome Sequencing Center for Infectious Disease"/>
            <person name="Wu L."/>
            <person name="Ma J."/>
        </authorList>
    </citation>
    <scope>NUCLEOTIDE SEQUENCE [LARGE SCALE GENOMIC DNA]</scope>
    <source>
        <strain evidence="3">CCUG 30340</strain>
    </source>
</reference>
<evidence type="ECO:0000256" key="1">
    <source>
        <dbReference type="SAM" id="SignalP"/>
    </source>
</evidence>
<proteinExistence type="predicted"/>
<protein>
    <submittedName>
        <fullName evidence="2">Uncharacterized protein</fullName>
    </submittedName>
</protein>
<keyword evidence="3" id="KW-1185">Reference proteome</keyword>
<accession>A0ABV9QUE9</accession>
<evidence type="ECO:0000313" key="2">
    <source>
        <dbReference type="EMBL" id="MFC4820393.1"/>
    </source>
</evidence>
<dbReference type="Proteomes" id="UP001595886">
    <property type="component" value="Unassembled WGS sequence"/>
</dbReference>
<comment type="caution">
    <text evidence="2">The sequence shown here is derived from an EMBL/GenBank/DDBJ whole genome shotgun (WGS) entry which is preliminary data.</text>
</comment>
<dbReference type="EMBL" id="JBHSHD010000007">
    <property type="protein sequence ID" value="MFC4820393.1"/>
    <property type="molecule type" value="Genomic_DNA"/>
</dbReference>
<feature type="chain" id="PRO_5046006447" evidence="1">
    <location>
        <begin position="23"/>
        <end position="354"/>
    </location>
</feature>
<feature type="signal peptide" evidence="1">
    <location>
        <begin position="1"/>
        <end position="22"/>
    </location>
</feature>